<dbReference type="InterPro" id="IPR050358">
    <property type="entry name" value="RSE1/DDB1/CFT1"/>
</dbReference>
<dbReference type="RefSeq" id="XP_024692916.1">
    <property type="nucleotide sequence ID" value="XM_024833514.1"/>
</dbReference>
<gene>
    <name evidence="7" type="ORF">P168DRAFT_236325</name>
</gene>
<dbReference type="Pfam" id="PF03178">
    <property type="entry name" value="CPSF_A"/>
    <property type="match status" value="1"/>
</dbReference>
<dbReference type="InterPro" id="IPR018846">
    <property type="entry name" value="Beta-prop_RSE1/DDB1/CPSF1_1st"/>
</dbReference>
<sequence length="1278" mass="141071">MAQPRTSRDSGTFFANLLANRRNAGAAEANSPLNSRAKVGLLTRTLIPSPIIQWILPARLRSKLQNDVVFVGERSLQIKEAVSGVHLETVTSKADFDANIMAAKAINVSAELPWEAQMKLESGTDLPKDLPPQILVLSLASKELVFLYYSNLDGRFIHFHRPLPNDVSTFERFGRNIAVEPRSRAVAVSASCDYFGVFVLQKTPELQAQMSTDELDPVAEERFFRVDGDILFMEFLYPKSEDAGKIILLLLVAQDQLTHAICYEWDANETFRHATPKVTKRLLAFEDRLPTMLIPLTKTSSFMLITTTSMAIYKNRLDPRRQPSRYPLPTLDSESQRAPLWTRWARPLRNWLYNQKHDDIYLCREDGKISYLGIGSEGEVENQTHLGQLCCDVDAAFDILDIGHEGGDLLLAAGNTGDGGLFIQKARDHPRCVQKFMNWTPVTDSVIVRPSGQDQSSTNIPEDRMFVCSASSFGRGAVVELRHGIEAQIGLVISLEDMFSMGDIWTMSDGMDGGIFVLTSDPISSTLLHLPADFGDEISAIDEADSGLDFGAQTLAAACTNSGVVIQITDKAIHLGAIAEPAANSRFEYGPDQAIAVAAVSTHASLIATAVRTRNEVHLYSKRLTVTNDAQLGLVDVGQPLRVVDEPVCMSIETFGSGSFVFIGSGNGKISVYRVQETVSFLLEIPIDLELGEDISKAIDSLAVVTVATDGPAQRYMVLCGLRSGILVPLELGLDPDSATAPIVLEQALPQRLGHTSVKVQSRGNFALLTCGHGFWQMSCIQSSGRSDCILQKIWITDQNNPAYHPKSVHSFALTSITDPETGSLSDSLFCIADGQVMICTLDHEAKTVPRRIDLPGSANRLAYSPHLRSLIVAYTRTEYDTESDPIRRYTRPCIEFVDPDSQQSVVDILEAPQSEPRPWRPQGTAGEKISCILDWTPKKGDEEYHMIVIGTARKNQPDRGRVIFLQASRSPSNPTQIECTVKYIHKFEGPVYSIAPYGDFTLIVSTGHEIVPLEPKSSQTRWVRAARFPVLSPAMSITTREPYVYVSASRESLMVLKAADDRLVLHAFDRQKHDGLSHIHLDGEMKLTLASSRGGRVSILTEEGVADNDKVMPMALCEAHLPSSVMKLAAGSSRSALSPESRVYYGTAMNGTVYSFSTLGETEWRLLHLLQDLCVRDPVVCPFSPKRKQQRHPVGHEPLDFRPSQMHIDGDILARLVPHGSSRLTHMLMGESSSLDTTSHGETWTRFNELSMAVLGEEMSPVDAVMGWLKKILHVEF</sequence>
<protein>
    <recommendedName>
        <fullName evidence="3">DNA damage-binding protein 1</fullName>
    </recommendedName>
</protein>
<evidence type="ECO:0000259" key="6">
    <source>
        <dbReference type="Pfam" id="PF10433"/>
    </source>
</evidence>
<dbReference type="GO" id="GO:0006397">
    <property type="term" value="P:mRNA processing"/>
    <property type="evidence" value="ECO:0007669"/>
    <property type="project" value="UniProtKB-KW"/>
</dbReference>
<evidence type="ECO:0000259" key="5">
    <source>
        <dbReference type="Pfam" id="PF03178"/>
    </source>
</evidence>
<organism evidence="7 8">
    <name type="scientific">Aspergillus campestris (strain IBT 28561)</name>
    <dbReference type="NCBI Taxonomy" id="1392248"/>
    <lineage>
        <taxon>Eukaryota</taxon>
        <taxon>Fungi</taxon>
        <taxon>Dikarya</taxon>
        <taxon>Ascomycota</taxon>
        <taxon>Pezizomycotina</taxon>
        <taxon>Eurotiomycetes</taxon>
        <taxon>Eurotiomycetidae</taxon>
        <taxon>Eurotiales</taxon>
        <taxon>Aspergillaceae</taxon>
        <taxon>Aspergillus</taxon>
        <taxon>Aspergillus subgen. Circumdati</taxon>
    </lineage>
</organism>
<comment type="subcellular location">
    <subcellularLocation>
        <location evidence="1">Nucleus</location>
    </subcellularLocation>
</comment>
<keyword evidence="4" id="KW-0539">Nucleus</keyword>
<dbReference type="InterPro" id="IPR004871">
    <property type="entry name" value="RSE1/DDB1/CPSF1_C"/>
</dbReference>
<dbReference type="SUPFAM" id="SSF50998">
    <property type="entry name" value="Quinoprotein alcohol dehydrogenase-like"/>
    <property type="match status" value="1"/>
</dbReference>
<dbReference type="Gene3D" id="2.130.10.10">
    <property type="entry name" value="YVTN repeat-like/Quinoprotein amine dehydrogenase"/>
    <property type="match status" value="2"/>
</dbReference>
<dbReference type="VEuPathDB" id="FungiDB:P168DRAFT_236325"/>
<evidence type="ECO:0000313" key="8">
    <source>
        <dbReference type="Proteomes" id="UP000234254"/>
    </source>
</evidence>
<dbReference type="InterPro" id="IPR015943">
    <property type="entry name" value="WD40/YVTN_repeat-like_dom_sf"/>
</dbReference>
<comment type="similarity">
    <text evidence="2">Belongs to the DDB1 family.</text>
</comment>
<reference evidence="7" key="1">
    <citation type="submission" date="2016-12" db="EMBL/GenBank/DDBJ databases">
        <title>The genomes of Aspergillus section Nigri reveals drivers in fungal speciation.</title>
        <authorList>
            <consortium name="DOE Joint Genome Institute"/>
            <person name="Vesth T.C."/>
            <person name="Nybo J."/>
            <person name="Theobald S."/>
            <person name="Brandl J."/>
            <person name="Frisvad J.C."/>
            <person name="Nielsen K.F."/>
            <person name="Lyhne E.K."/>
            <person name="Kogle M.E."/>
            <person name="Kuo A."/>
            <person name="Riley R."/>
            <person name="Clum A."/>
            <person name="Nolan M."/>
            <person name="Lipzen A."/>
            <person name="Salamov A."/>
            <person name="Henrissat B."/>
            <person name="Wiebenga A."/>
            <person name="De vries R.P."/>
            <person name="Grigoriev I.V."/>
            <person name="Mortensen U.H."/>
            <person name="Andersen M.R."/>
            <person name="Baker S.E."/>
        </authorList>
    </citation>
    <scope>NUCLEOTIDE SEQUENCE</scope>
    <source>
        <strain evidence="7">IBT 28561</strain>
    </source>
</reference>
<dbReference type="EMBL" id="MSFM01000006">
    <property type="protein sequence ID" value="PKY04322.1"/>
    <property type="molecule type" value="Genomic_DNA"/>
</dbReference>
<evidence type="ECO:0000256" key="3">
    <source>
        <dbReference type="ARBA" id="ARBA00014577"/>
    </source>
</evidence>
<dbReference type="InterPro" id="IPR011047">
    <property type="entry name" value="Quinoprotein_ADH-like_sf"/>
</dbReference>
<dbReference type="GeneID" id="36541038"/>
<evidence type="ECO:0000256" key="1">
    <source>
        <dbReference type="ARBA" id="ARBA00004123"/>
    </source>
</evidence>
<keyword evidence="8" id="KW-1185">Reference proteome</keyword>
<accession>A0A2I1D374</accession>
<dbReference type="AlphaFoldDB" id="A0A2I1D374"/>
<feature type="domain" description="RSE1/DDB1/CPSF1 C-terminal" evidence="5">
    <location>
        <begin position="942"/>
        <end position="1216"/>
    </location>
</feature>
<dbReference type="PANTHER" id="PTHR10644">
    <property type="entry name" value="DNA REPAIR/RNA PROCESSING CPSF FAMILY"/>
    <property type="match status" value="1"/>
</dbReference>
<dbReference type="Pfam" id="PF10433">
    <property type="entry name" value="Beta-prop_RSE1_1st"/>
    <property type="match status" value="1"/>
</dbReference>
<comment type="caution">
    <text evidence="7">The sequence shown here is derived from an EMBL/GenBank/DDBJ whole genome shotgun (WGS) entry which is preliminary data.</text>
</comment>
<dbReference type="OrthoDB" id="20774at2759"/>
<evidence type="ECO:0000256" key="2">
    <source>
        <dbReference type="ARBA" id="ARBA00007453"/>
    </source>
</evidence>
<dbReference type="Proteomes" id="UP000234254">
    <property type="component" value="Unassembled WGS sequence"/>
</dbReference>
<evidence type="ECO:0000313" key="7">
    <source>
        <dbReference type="EMBL" id="PKY04322.1"/>
    </source>
</evidence>
<feature type="domain" description="RSE1/DDB1/CPSF1 first beta-propeller" evidence="6">
    <location>
        <begin position="52"/>
        <end position="436"/>
    </location>
</feature>
<proteinExistence type="inferred from homology"/>
<name>A0A2I1D374_ASPC2</name>
<evidence type="ECO:0000256" key="4">
    <source>
        <dbReference type="ARBA" id="ARBA00023242"/>
    </source>
</evidence>